<dbReference type="RefSeq" id="WP_017823847.1">
    <property type="nucleotide sequence ID" value="NZ_AORC01000016.1"/>
</dbReference>
<feature type="transmembrane region" description="Helical" evidence="1">
    <location>
        <begin position="341"/>
        <end position="362"/>
    </location>
</feature>
<keyword evidence="1" id="KW-0812">Transmembrane</keyword>
<reference evidence="2 3" key="1">
    <citation type="journal article" date="2013" name="Genome Announc.">
        <title>Draft genome sequence of an Actinobacterium, Brachybacterium muris strain UCD-AY4.</title>
        <authorList>
            <person name="Lo J.R."/>
            <person name="Lang J.M."/>
            <person name="Darling A.E."/>
            <person name="Eisen J.A."/>
            <person name="Coil D.A."/>
        </authorList>
    </citation>
    <scope>NUCLEOTIDE SEQUENCE [LARGE SCALE GENOMIC DNA]</scope>
    <source>
        <strain evidence="2 3">UCD-AY4</strain>
    </source>
</reference>
<accession>A0A022KW23</accession>
<gene>
    <name evidence="2" type="ORF">D641_0112520</name>
</gene>
<keyword evidence="1" id="KW-0472">Membrane</keyword>
<evidence type="ECO:0000313" key="3">
    <source>
        <dbReference type="Proteomes" id="UP000019754"/>
    </source>
</evidence>
<evidence type="ECO:0000256" key="1">
    <source>
        <dbReference type="SAM" id="Phobius"/>
    </source>
</evidence>
<feature type="transmembrane region" description="Helical" evidence="1">
    <location>
        <begin position="259"/>
        <end position="287"/>
    </location>
</feature>
<dbReference type="AlphaFoldDB" id="A0A022KW23"/>
<keyword evidence="3" id="KW-1185">Reference proteome</keyword>
<feature type="transmembrane region" description="Helical" evidence="1">
    <location>
        <begin position="368"/>
        <end position="389"/>
    </location>
</feature>
<feature type="transmembrane region" description="Helical" evidence="1">
    <location>
        <begin position="688"/>
        <end position="711"/>
    </location>
</feature>
<feature type="transmembrane region" description="Helical" evidence="1">
    <location>
        <begin position="212"/>
        <end position="235"/>
    </location>
</feature>
<sequence length="721" mass="75635">MRTLLRFSAAVAFSRDRRQFWRQVSMVTGAALATLAFLLTLILPIAAVQSQQRAALQPPVLTESPPGGVEGMTAQGAVAATVARGTLINGKQVTTIWVEPLPGFEEDPRAIPQGLRTLPGPGEAVLSPALATNGVTPESLGWSSSNAGNGPAGTIGLEGLVAASDALIFVRPQAGRTVGDGGAVEYVASFSRDVPSEGTGFSGDLDVIPLQLMAPGTIAFLGIPAFVLLVSATRARSTVRDDRMRFLIRLGVRETRARLALALESAMLGAVGAVGAAALYAIIGPFLAAIPFTTIRLLPGALTAPAWAYVLVIAAVIASSAILGAMGRLSPRSSSARHQALLRLAPGFLSTAIGLVILSAAAPLPPSFAQLLLTAGILSTLVTLPLSVAPVTRRLATALSHTSRPHWWAAGHRLRADSVHLSRVPAVLAALLVVVSLAISLWGASVAVHKEHSTRSSNVVSVSWRGAPPERIDAARKALDEAGIPVLVLAEVSLDDSAGPTPPAIKIENCAQFVTFFDGEPERLCDPAAFQELSDFSAMHTGMRPPEPNAVVIPPESYARGAHLVSRTGIEVAEVQRELAFLPALNIELRPQDTNAPFPTTQWVLCAGIIAFMILALAIVREMGDRSVEDAERDQIYRRLGLSETTIDGLAWAVLLVPLGVAVVLGFVSSLIIAYGGEVQNVTRGDPVKLVIVALIAVAVVILAIALTLPVRRASRFLPPR</sequence>
<comment type="caution">
    <text evidence="2">The sequence shown here is derived from an EMBL/GenBank/DDBJ whole genome shotgun (WGS) entry which is preliminary data.</text>
</comment>
<keyword evidence="1" id="KW-1133">Transmembrane helix</keyword>
<dbReference type="OrthoDB" id="5143819at2"/>
<feature type="transmembrane region" description="Helical" evidence="1">
    <location>
        <begin position="307"/>
        <end position="329"/>
    </location>
</feature>
<dbReference type="HOGENOM" id="CLU_389219_0_0_11"/>
<evidence type="ECO:0000313" key="2">
    <source>
        <dbReference type="EMBL" id="EYT48319.1"/>
    </source>
</evidence>
<organism evidence="2 3">
    <name type="scientific">Brachybacterium muris UCD-AY4</name>
    <dbReference type="NCBI Taxonomy" id="1249481"/>
    <lineage>
        <taxon>Bacteria</taxon>
        <taxon>Bacillati</taxon>
        <taxon>Actinomycetota</taxon>
        <taxon>Actinomycetes</taxon>
        <taxon>Micrococcales</taxon>
        <taxon>Dermabacteraceae</taxon>
        <taxon>Brachybacterium</taxon>
    </lineage>
</organism>
<feature type="transmembrane region" description="Helical" evidence="1">
    <location>
        <begin position="424"/>
        <end position="448"/>
    </location>
</feature>
<proteinExistence type="predicted"/>
<dbReference type="STRING" id="1249481.D641_0112520"/>
<dbReference type="EMBL" id="AORC01000016">
    <property type="protein sequence ID" value="EYT48319.1"/>
    <property type="molecule type" value="Genomic_DNA"/>
</dbReference>
<dbReference type="Proteomes" id="UP000019754">
    <property type="component" value="Unassembled WGS sequence"/>
</dbReference>
<name>A0A022KW23_9MICO</name>
<feature type="transmembrane region" description="Helical" evidence="1">
    <location>
        <begin position="649"/>
        <end position="676"/>
    </location>
</feature>
<protein>
    <recommendedName>
        <fullName evidence="4">ABC3 transporter permease protein domain-containing protein</fullName>
    </recommendedName>
</protein>
<feature type="transmembrane region" description="Helical" evidence="1">
    <location>
        <begin position="602"/>
        <end position="620"/>
    </location>
</feature>
<evidence type="ECO:0008006" key="4">
    <source>
        <dbReference type="Google" id="ProtNLM"/>
    </source>
</evidence>